<reference evidence="6" key="1">
    <citation type="journal article" date="2019" name="Int. J. Syst. Evol. Microbiol.">
        <title>The Global Catalogue of Microorganisms (GCM) 10K type strain sequencing project: providing services to taxonomists for standard genome sequencing and annotation.</title>
        <authorList>
            <consortium name="The Broad Institute Genomics Platform"/>
            <consortium name="The Broad Institute Genome Sequencing Center for Infectious Disease"/>
            <person name="Wu L."/>
            <person name="Ma J."/>
        </authorList>
    </citation>
    <scope>NUCLEOTIDE SEQUENCE [LARGE SCALE GENOMIC DNA]</scope>
    <source>
        <strain evidence="6">JCM 18324</strain>
    </source>
</reference>
<dbReference type="InterPro" id="IPR009081">
    <property type="entry name" value="PP-bd_ACP"/>
</dbReference>
<dbReference type="InterPro" id="IPR006162">
    <property type="entry name" value="Ppantetheine_attach_site"/>
</dbReference>
<evidence type="ECO:0000259" key="4">
    <source>
        <dbReference type="PROSITE" id="PS50075"/>
    </source>
</evidence>
<dbReference type="Gene3D" id="1.10.1200.10">
    <property type="entry name" value="ACP-like"/>
    <property type="match status" value="1"/>
</dbReference>
<dbReference type="InterPro" id="IPR020845">
    <property type="entry name" value="AMP-binding_CS"/>
</dbReference>
<keyword evidence="1" id="KW-0596">Phosphopantetheine</keyword>
<dbReference type="InterPro" id="IPR045851">
    <property type="entry name" value="AMP-bd_C_sf"/>
</dbReference>
<dbReference type="Gene3D" id="3.30.300.30">
    <property type="match status" value="1"/>
</dbReference>
<dbReference type="SMART" id="SM00823">
    <property type="entry name" value="PKS_PP"/>
    <property type="match status" value="1"/>
</dbReference>
<dbReference type="Pfam" id="PF13193">
    <property type="entry name" value="AMP-binding_C"/>
    <property type="match status" value="1"/>
</dbReference>
<feature type="compositionally biased region" description="Pro residues" evidence="3">
    <location>
        <begin position="1"/>
        <end position="17"/>
    </location>
</feature>
<dbReference type="Gene3D" id="3.40.50.980">
    <property type="match status" value="2"/>
</dbReference>
<proteinExistence type="predicted"/>
<dbReference type="InterPro" id="IPR000873">
    <property type="entry name" value="AMP-dep_synth/lig_dom"/>
</dbReference>
<comment type="caution">
    <text evidence="5">The sequence shown here is derived from an EMBL/GenBank/DDBJ whole genome shotgun (WGS) entry which is preliminary data.</text>
</comment>
<evidence type="ECO:0000256" key="1">
    <source>
        <dbReference type="ARBA" id="ARBA00022450"/>
    </source>
</evidence>
<dbReference type="EMBL" id="BAABJV010000002">
    <property type="protein sequence ID" value="GAA4767779.1"/>
    <property type="molecule type" value="Genomic_DNA"/>
</dbReference>
<dbReference type="Gene3D" id="3.30.559.30">
    <property type="entry name" value="Nonribosomal peptide synthetase, condensation domain"/>
    <property type="match status" value="1"/>
</dbReference>
<dbReference type="NCBIfam" id="TIGR01733">
    <property type="entry name" value="AA-adenyl-dom"/>
    <property type="match status" value="1"/>
</dbReference>
<dbReference type="Proteomes" id="UP001501147">
    <property type="component" value="Unassembled WGS sequence"/>
</dbReference>
<dbReference type="SUPFAM" id="SSF47336">
    <property type="entry name" value="ACP-like"/>
    <property type="match status" value="1"/>
</dbReference>
<sequence length="823" mass="86309">MTAHTTPPPLPAAPPALLPADRPRQPGLPPAPPACERLVLEGSSAAAEDPALLGAFAAVLHRFTQQDAFAWSARTGARAARVRLHHRVASGTTAADLARAATPAGPASGNEVQDGPDAGQPHSADEFELVLHPCAPSPEPRRTVELRYDARLFDAATARRLLGSYRTLLDDALARPDTPVTGLRLLGPDELHRILVEWNDTAAALPRDSCLHTAFEQRALLSPKAPAVIEGGREHGYDEIDTAANRLAHRLRGLGIGPDARVGVCLDRSTDLLVAVLGVLKAGGAYVPLDPDYPGARLAAMVAGSSCSVVVSRGDLAGNLPAARGAGEAGPELVLLDRDGAALDALPAHAPEGGAGPDDLAYVIHTSGSTGAPKPIALRHRGVVNNIADLNTRFGVGPEDRVLALSSPSFDMSVYEFLGLTAAGGTVVVPDPARTRDPGHWAELLAAHRITVWNSAPALLELAVDHLEVTGAAAPGSLRLALLGGDWIPVSLPDRVRRLAPGLRFVALGGATEASIHSTLYEVAETSPRWTSIPYGRPMANQRTYILDAESRPVPPGVPGELHLAGDGLARGYLDQPERTAERFFDWSFGEVAGERLYRTGDIARFGHDGLIELLGRSDFQVKLNGLRIELGDIEAALRGHESVREAVVAAREDAAGTRRLVGYAVPVPGRSPAPAELREHAAGLLPPFMVPGAVLVLDRLPLTPNGKVDRRALPAPEDGEPGGGAAAEAAGVVPPSTATERKIAEILSEVLPAPRFGADSDFFASGGNSLQAVRAVTRINKHFGIKVNVRLLYGGNTVAAIASAVDRQLSAARTPPNGERTP</sequence>
<evidence type="ECO:0000256" key="2">
    <source>
        <dbReference type="ARBA" id="ARBA00022553"/>
    </source>
</evidence>
<protein>
    <recommendedName>
        <fullName evidence="4">Carrier domain-containing protein</fullName>
    </recommendedName>
</protein>
<dbReference type="PROSITE" id="PS50075">
    <property type="entry name" value="CARRIER"/>
    <property type="match status" value="1"/>
</dbReference>
<dbReference type="SUPFAM" id="SSF52777">
    <property type="entry name" value="CoA-dependent acyltransferases"/>
    <property type="match status" value="1"/>
</dbReference>
<dbReference type="SUPFAM" id="SSF56801">
    <property type="entry name" value="Acetyl-CoA synthetase-like"/>
    <property type="match status" value="1"/>
</dbReference>
<dbReference type="InterPro" id="IPR010071">
    <property type="entry name" value="AA_adenyl_dom"/>
</dbReference>
<dbReference type="InterPro" id="IPR020806">
    <property type="entry name" value="PKS_PP-bd"/>
</dbReference>
<dbReference type="PANTHER" id="PTHR45527">
    <property type="entry name" value="NONRIBOSOMAL PEPTIDE SYNTHETASE"/>
    <property type="match status" value="1"/>
</dbReference>
<dbReference type="Pfam" id="PF00501">
    <property type="entry name" value="AMP-binding"/>
    <property type="match status" value="1"/>
</dbReference>
<dbReference type="RefSeq" id="WP_345610422.1">
    <property type="nucleotide sequence ID" value="NZ_BAABJV010000002.1"/>
</dbReference>
<dbReference type="Gene3D" id="2.30.38.10">
    <property type="entry name" value="Luciferase, Domain 3"/>
    <property type="match status" value="1"/>
</dbReference>
<evidence type="ECO:0000313" key="5">
    <source>
        <dbReference type="EMBL" id="GAA4767779.1"/>
    </source>
</evidence>
<feature type="compositionally biased region" description="Low complexity" evidence="3">
    <location>
        <begin position="93"/>
        <end position="109"/>
    </location>
</feature>
<dbReference type="PANTHER" id="PTHR45527:SF1">
    <property type="entry name" value="FATTY ACID SYNTHASE"/>
    <property type="match status" value="1"/>
</dbReference>
<keyword evidence="2" id="KW-0597">Phosphoprotein</keyword>
<name>A0ABP8ZW05_9ACTN</name>
<accession>A0ABP8ZW05</accession>
<feature type="region of interest" description="Disordered" evidence="3">
    <location>
        <begin position="93"/>
        <end position="123"/>
    </location>
</feature>
<gene>
    <name evidence="5" type="ORF">GCM10023329_12840</name>
</gene>
<dbReference type="Pfam" id="PF00550">
    <property type="entry name" value="PP-binding"/>
    <property type="match status" value="1"/>
</dbReference>
<evidence type="ECO:0000313" key="6">
    <source>
        <dbReference type="Proteomes" id="UP001501147"/>
    </source>
</evidence>
<dbReference type="InterPro" id="IPR036736">
    <property type="entry name" value="ACP-like_sf"/>
</dbReference>
<dbReference type="PROSITE" id="PS00455">
    <property type="entry name" value="AMP_BINDING"/>
    <property type="match status" value="1"/>
</dbReference>
<organism evidence="5 6">
    <name type="scientific">Streptomyces sanyensis</name>
    <dbReference type="NCBI Taxonomy" id="568869"/>
    <lineage>
        <taxon>Bacteria</taxon>
        <taxon>Bacillati</taxon>
        <taxon>Actinomycetota</taxon>
        <taxon>Actinomycetes</taxon>
        <taxon>Kitasatosporales</taxon>
        <taxon>Streptomycetaceae</taxon>
        <taxon>Streptomyces</taxon>
    </lineage>
</organism>
<evidence type="ECO:0000256" key="3">
    <source>
        <dbReference type="SAM" id="MobiDB-lite"/>
    </source>
</evidence>
<dbReference type="PROSITE" id="PS00012">
    <property type="entry name" value="PHOSPHOPANTETHEINE"/>
    <property type="match status" value="1"/>
</dbReference>
<dbReference type="InterPro" id="IPR025110">
    <property type="entry name" value="AMP-bd_C"/>
</dbReference>
<feature type="domain" description="Carrier" evidence="4">
    <location>
        <begin position="735"/>
        <end position="810"/>
    </location>
</feature>
<keyword evidence="6" id="KW-1185">Reference proteome</keyword>
<feature type="region of interest" description="Disordered" evidence="3">
    <location>
        <begin position="708"/>
        <end position="734"/>
    </location>
</feature>
<feature type="region of interest" description="Disordered" evidence="3">
    <location>
        <begin position="1"/>
        <end position="34"/>
    </location>
</feature>